<reference evidence="3 4" key="1">
    <citation type="submission" date="2020-08" db="EMBL/GenBank/DDBJ databases">
        <title>Genomic Encyclopedia of Type Strains, Phase IV (KMG-V): Genome sequencing to study the core and pangenomes of soil and plant-associated prokaryotes.</title>
        <authorList>
            <person name="Whitman W."/>
        </authorList>
    </citation>
    <scope>NUCLEOTIDE SEQUENCE [LARGE SCALE GENOMIC DNA]</scope>
    <source>
        <strain evidence="3 4">B3ACCR2</strain>
    </source>
</reference>
<proteinExistence type="predicted"/>
<feature type="transmembrane region" description="Helical" evidence="1">
    <location>
        <begin position="66"/>
        <end position="83"/>
    </location>
</feature>
<accession>A0A839PWR4</accession>
<comment type="caution">
    <text evidence="3">The sequence shown here is derived from an EMBL/GenBank/DDBJ whole genome shotgun (WGS) entry which is preliminary data.</text>
</comment>
<feature type="domain" description="YqeB PH" evidence="2">
    <location>
        <begin position="6"/>
        <end position="155"/>
    </location>
</feature>
<evidence type="ECO:0000313" key="4">
    <source>
        <dbReference type="Proteomes" id="UP000590811"/>
    </source>
</evidence>
<dbReference type="InterPro" id="IPR057798">
    <property type="entry name" value="PH_YqeB"/>
</dbReference>
<dbReference type="Pfam" id="PF23494">
    <property type="entry name" value="bPH_10"/>
    <property type="match status" value="1"/>
</dbReference>
<gene>
    <name evidence="3" type="ORF">FHW14_001619</name>
</gene>
<sequence>MDDARTFELSPADRTFVVVGLALLGLVMTAALPTVARWTEDHGAALPGWLAAVAAWESGWTWGRPAIGAAVGVLAGGLLVGHAHRVEVSRERILVSRGLGTRRVRRIPRDRVASVHRTRRTVVVEGRDGRDLFSGTVEGDREALPAAFRRLGYPFEDR</sequence>
<evidence type="ECO:0000313" key="3">
    <source>
        <dbReference type="EMBL" id="MBB2986465.1"/>
    </source>
</evidence>
<dbReference type="AlphaFoldDB" id="A0A839PWR4"/>
<keyword evidence="1" id="KW-1133">Transmembrane helix</keyword>
<feature type="transmembrane region" description="Helical" evidence="1">
    <location>
        <begin position="15"/>
        <end position="36"/>
    </location>
</feature>
<evidence type="ECO:0000256" key="1">
    <source>
        <dbReference type="SAM" id="Phobius"/>
    </source>
</evidence>
<organism evidence="3 4">
    <name type="scientific">Terracoccus luteus</name>
    <dbReference type="NCBI Taxonomy" id="53356"/>
    <lineage>
        <taxon>Bacteria</taxon>
        <taxon>Bacillati</taxon>
        <taxon>Actinomycetota</taxon>
        <taxon>Actinomycetes</taxon>
        <taxon>Micrococcales</taxon>
        <taxon>Intrasporangiaceae</taxon>
        <taxon>Terracoccus</taxon>
    </lineage>
</organism>
<evidence type="ECO:0000259" key="2">
    <source>
        <dbReference type="Pfam" id="PF23494"/>
    </source>
</evidence>
<dbReference type="Proteomes" id="UP000590811">
    <property type="component" value="Unassembled WGS sequence"/>
</dbReference>
<protein>
    <recommendedName>
        <fullName evidence="2">YqeB PH domain-containing protein</fullName>
    </recommendedName>
</protein>
<name>A0A839PWR4_9MICO</name>
<keyword evidence="1" id="KW-0812">Transmembrane</keyword>
<dbReference type="EMBL" id="JACHVT010000003">
    <property type="protein sequence ID" value="MBB2986465.1"/>
    <property type="molecule type" value="Genomic_DNA"/>
</dbReference>
<keyword evidence="1" id="KW-0472">Membrane</keyword>
<dbReference type="RefSeq" id="WP_184509556.1">
    <property type="nucleotide sequence ID" value="NZ_JACHVT010000003.1"/>
</dbReference>